<feature type="compositionally biased region" description="Basic and acidic residues" evidence="1">
    <location>
        <begin position="31"/>
        <end position="60"/>
    </location>
</feature>
<evidence type="ECO:0000313" key="3">
    <source>
        <dbReference type="Proteomes" id="UP000233551"/>
    </source>
</evidence>
<dbReference type="EMBL" id="PGOL01000657">
    <property type="protein sequence ID" value="PKI66781.1"/>
    <property type="molecule type" value="Genomic_DNA"/>
</dbReference>
<proteinExistence type="predicted"/>
<dbReference type="AlphaFoldDB" id="A0A2I0KE38"/>
<gene>
    <name evidence="2" type="ORF">CRG98_012787</name>
</gene>
<dbReference type="Proteomes" id="UP000233551">
    <property type="component" value="Unassembled WGS sequence"/>
</dbReference>
<sequence>MLREAPTGVRDGEETFAGDREDWGGGQRPDGGIKEKEVERRGTGMADEAARGMRTDRRGAGDAIDSSNHTLLFFLFRRFYFFSTLGESCPHLRFLLFSRLVESQTKSLILPDDAPTLLGLLLESLQPQLSLGLLHSRPHLGVFFFFLPCFVGSQVLSITPQASLLWVSSPKPSNQYHFL</sequence>
<feature type="compositionally biased region" description="Basic and acidic residues" evidence="1">
    <location>
        <begin position="10"/>
        <end position="23"/>
    </location>
</feature>
<keyword evidence="3" id="KW-1185">Reference proteome</keyword>
<organism evidence="2 3">
    <name type="scientific">Punica granatum</name>
    <name type="common">Pomegranate</name>
    <dbReference type="NCBI Taxonomy" id="22663"/>
    <lineage>
        <taxon>Eukaryota</taxon>
        <taxon>Viridiplantae</taxon>
        <taxon>Streptophyta</taxon>
        <taxon>Embryophyta</taxon>
        <taxon>Tracheophyta</taxon>
        <taxon>Spermatophyta</taxon>
        <taxon>Magnoliopsida</taxon>
        <taxon>eudicotyledons</taxon>
        <taxon>Gunneridae</taxon>
        <taxon>Pentapetalae</taxon>
        <taxon>rosids</taxon>
        <taxon>malvids</taxon>
        <taxon>Myrtales</taxon>
        <taxon>Lythraceae</taxon>
        <taxon>Punica</taxon>
    </lineage>
</organism>
<evidence type="ECO:0000313" key="2">
    <source>
        <dbReference type="EMBL" id="PKI66781.1"/>
    </source>
</evidence>
<comment type="caution">
    <text evidence="2">The sequence shown here is derived from an EMBL/GenBank/DDBJ whole genome shotgun (WGS) entry which is preliminary data.</text>
</comment>
<reference evidence="2 3" key="1">
    <citation type="submission" date="2017-11" db="EMBL/GenBank/DDBJ databases">
        <title>De-novo sequencing of pomegranate (Punica granatum L.) genome.</title>
        <authorList>
            <person name="Akparov Z."/>
            <person name="Amiraslanov A."/>
            <person name="Hajiyeva S."/>
            <person name="Abbasov M."/>
            <person name="Kaur K."/>
            <person name="Hamwieh A."/>
            <person name="Solovyev V."/>
            <person name="Salamov A."/>
            <person name="Braich B."/>
            <person name="Kosarev P."/>
            <person name="Mahmoud A."/>
            <person name="Hajiyev E."/>
            <person name="Babayeva S."/>
            <person name="Izzatullayeva V."/>
            <person name="Mammadov A."/>
            <person name="Mammadov A."/>
            <person name="Sharifova S."/>
            <person name="Ojaghi J."/>
            <person name="Eynullazada K."/>
            <person name="Bayramov B."/>
            <person name="Abdulazimova A."/>
            <person name="Shahmuradov I."/>
        </authorList>
    </citation>
    <scope>NUCLEOTIDE SEQUENCE [LARGE SCALE GENOMIC DNA]</scope>
    <source>
        <strain evidence="3">cv. AG2017</strain>
        <tissue evidence="2">Leaf</tissue>
    </source>
</reference>
<protein>
    <submittedName>
        <fullName evidence="2">Uncharacterized protein</fullName>
    </submittedName>
</protein>
<feature type="region of interest" description="Disordered" evidence="1">
    <location>
        <begin position="1"/>
        <end position="61"/>
    </location>
</feature>
<evidence type="ECO:0000256" key="1">
    <source>
        <dbReference type="SAM" id="MobiDB-lite"/>
    </source>
</evidence>
<name>A0A2I0KE38_PUNGR</name>
<accession>A0A2I0KE38</accession>